<organism evidence="2">
    <name type="scientific">Chloropicon roscoffensis</name>
    <dbReference type="NCBI Taxonomy" id="1461544"/>
    <lineage>
        <taxon>Eukaryota</taxon>
        <taxon>Viridiplantae</taxon>
        <taxon>Chlorophyta</taxon>
        <taxon>Chloropicophyceae</taxon>
        <taxon>Chloropicales</taxon>
        <taxon>Chloropicaceae</taxon>
        <taxon>Chloropicon</taxon>
    </lineage>
</organism>
<reference evidence="2" key="1">
    <citation type="submission" date="2021-01" db="EMBL/GenBank/DDBJ databases">
        <authorList>
            <person name="Corre E."/>
            <person name="Pelletier E."/>
            <person name="Niang G."/>
            <person name="Scheremetjew M."/>
            <person name="Finn R."/>
            <person name="Kale V."/>
            <person name="Holt S."/>
            <person name="Cochrane G."/>
            <person name="Meng A."/>
            <person name="Brown T."/>
            <person name="Cohen L."/>
        </authorList>
    </citation>
    <scope>NUCLEOTIDE SEQUENCE</scope>
    <source>
        <strain evidence="2">RCC2335</strain>
    </source>
</reference>
<proteinExistence type="predicted"/>
<name>A0A7S2TAH9_9CHLO</name>
<gene>
    <name evidence="2" type="ORF">CROS1312_LOCUS1540</name>
</gene>
<evidence type="ECO:0000313" key="2">
    <source>
        <dbReference type="EMBL" id="CAD9722272.1"/>
    </source>
</evidence>
<dbReference type="EMBL" id="HBHM01001958">
    <property type="protein sequence ID" value="CAD9722272.1"/>
    <property type="molecule type" value="Transcribed_RNA"/>
</dbReference>
<feature type="compositionally biased region" description="Basic residues" evidence="1">
    <location>
        <begin position="848"/>
        <end position="860"/>
    </location>
</feature>
<evidence type="ECO:0000256" key="1">
    <source>
        <dbReference type="SAM" id="MobiDB-lite"/>
    </source>
</evidence>
<dbReference type="AlphaFoldDB" id="A0A7S2TAH9"/>
<protein>
    <submittedName>
        <fullName evidence="2">Uncharacterized protein</fullName>
    </submittedName>
</protein>
<feature type="region of interest" description="Disordered" evidence="1">
    <location>
        <begin position="1160"/>
        <end position="1196"/>
    </location>
</feature>
<accession>A0A7S2TAH9</accession>
<feature type="compositionally biased region" description="Basic and acidic residues" evidence="1">
    <location>
        <begin position="1176"/>
        <end position="1186"/>
    </location>
</feature>
<feature type="region of interest" description="Disordered" evidence="1">
    <location>
        <begin position="831"/>
        <end position="860"/>
    </location>
</feature>
<sequence>MEVGRCYHNDKQRTNARRFLAVRGTDGRGGYLVQREGRFETEWVIDASGWSRIDCGTGTNLPPELRVAFDDFCEIGSSVKVWWEDDAYFYPGVVVAQTVAKIGELERKRVRVRYFDSFEEWVDCDSGGLFPVVRRIQPRLPGAYAASGDRNVHQRHETGAVGWRIGVAEPSSRVGGLEVGDHAAEYQYGFVTAAAPDGGLDARLDDGTERTISSAASVVWLWPPRENLDLSLRVNESGGAVTWRAIVWLREDGFEPAACEVTLASPVWDLSGRFVWARAKIEGRGEVRIDLAGSMVKWCGGSGFDGRHGAFEGSGGSQYDLHGEEHALVPFLGHSLGLPPGEGQLSVLLHRLVGMRVIITRLVSPGIRGTGGGGEYSIRFAFVASPERVVYDDGTGTSEKPPEVCRPASLLRDNSAYVDCLGRAGDLERTSSCLPQMLPVSCLGCQGLFLPSRGLILHEGRGFGPADFVGLAAERAGESRKSRSSLRAAWRDEIEVKTGSAKKGGESELGRVTIGRWLASYSVDVERSPYWPLVSDEAMENTSLAVSVSADVAAQSRGVRRPPLRQAADPIDGARVLREMLGRGVRGNRVLGPLLDDWVRENAREFALGVGQGKGFRKDQLEALEGHIKDVVRSARYLDKAQSNPERDPMFYTSCRLHNQAFEALCHLKEFLLLCDLQDRGGARVEAFKTFPETFRQTFPPDSALSSLLCLLSLVEAKAQCGLPLRNEQSAFEFHREGSLFQFFWSWSRGRLEDLAHPGTMNNGPPPEILTYDKVQGKRAKKFGSFKNAITLTKAKVGLKLAKRRRKSNTALILPGTPIPKQYLAEDDLTERAQQEDPNEGKSPAGSKKYKKVQRKFKHSRIPKDEDVRSKPVEAFAESREYVLGQIRSSLADRPVDLQRMERYMESQRHNYGIIPSRSPEQTDEFNSLMKYCRELLTRGASAKSTSLNWILKFFSQGHLVPGLNAGYKELEGLCTMELMEKFYKWLIWDHQQEKNEKPPQSFYKYKAYFPYFWSYFRSGAKGIGITEIGKLNKGISQEIYNMMPWAGREHVWPMCGDPPRPTDPKADLATYNYAQPLPGGTDNPLVMQPWEPKNAKSSKRYFNEKAMAAASRDQQEAGPSGVAEKLKKESAALGSAAAAREGINVDDVMDLGLEILKKSLEGGGGTPSEGGAPHGHREENQREAELAAVPTQAEK</sequence>